<evidence type="ECO:0000313" key="2">
    <source>
        <dbReference type="EMBL" id="KAJ5357312.1"/>
    </source>
</evidence>
<gene>
    <name evidence="2" type="ORF">N7541_004470</name>
</gene>
<dbReference type="AlphaFoldDB" id="A0A9W9UU02"/>
<feature type="region of interest" description="Disordered" evidence="1">
    <location>
        <begin position="80"/>
        <end position="102"/>
    </location>
</feature>
<accession>A0A9W9UU02</accession>
<dbReference type="EMBL" id="JAPZBR010000003">
    <property type="protein sequence ID" value="KAJ5357312.1"/>
    <property type="molecule type" value="Genomic_DNA"/>
</dbReference>
<evidence type="ECO:0000256" key="1">
    <source>
        <dbReference type="SAM" id="MobiDB-lite"/>
    </source>
</evidence>
<organism evidence="2 3">
    <name type="scientific">Penicillium brevicompactum</name>
    <dbReference type="NCBI Taxonomy" id="5074"/>
    <lineage>
        <taxon>Eukaryota</taxon>
        <taxon>Fungi</taxon>
        <taxon>Dikarya</taxon>
        <taxon>Ascomycota</taxon>
        <taxon>Pezizomycotina</taxon>
        <taxon>Eurotiomycetes</taxon>
        <taxon>Eurotiomycetidae</taxon>
        <taxon>Eurotiales</taxon>
        <taxon>Aspergillaceae</taxon>
        <taxon>Penicillium</taxon>
    </lineage>
</organism>
<name>A0A9W9UU02_PENBR</name>
<sequence length="102" mass="11377">MEISVHDASTGALKVREIDTVASARQKTRPSAIAVELRPSTPPAHFGIQSFPLNAERNPLVSESMCLVMSQHYPQFPKTHFRRRCNIDRSGRTPSNPPPSLR</sequence>
<reference evidence="2" key="1">
    <citation type="submission" date="2022-12" db="EMBL/GenBank/DDBJ databases">
        <authorList>
            <person name="Petersen C."/>
        </authorList>
    </citation>
    <scope>NUCLEOTIDE SEQUENCE</scope>
    <source>
        <strain evidence="2">IBT 35675</strain>
    </source>
</reference>
<evidence type="ECO:0000313" key="3">
    <source>
        <dbReference type="Proteomes" id="UP001148299"/>
    </source>
</evidence>
<reference evidence="2" key="2">
    <citation type="journal article" date="2023" name="IMA Fungus">
        <title>Comparative genomic study of the Penicillium genus elucidates a diverse pangenome and 15 lateral gene transfer events.</title>
        <authorList>
            <person name="Petersen C."/>
            <person name="Sorensen T."/>
            <person name="Nielsen M.R."/>
            <person name="Sondergaard T.E."/>
            <person name="Sorensen J.L."/>
            <person name="Fitzpatrick D.A."/>
            <person name="Frisvad J.C."/>
            <person name="Nielsen K.L."/>
        </authorList>
    </citation>
    <scope>NUCLEOTIDE SEQUENCE</scope>
    <source>
        <strain evidence="2">IBT 35675</strain>
    </source>
</reference>
<comment type="caution">
    <text evidence="2">The sequence shown here is derived from an EMBL/GenBank/DDBJ whole genome shotgun (WGS) entry which is preliminary data.</text>
</comment>
<proteinExistence type="predicted"/>
<keyword evidence="3" id="KW-1185">Reference proteome</keyword>
<dbReference type="Proteomes" id="UP001148299">
    <property type="component" value="Unassembled WGS sequence"/>
</dbReference>
<protein>
    <submittedName>
        <fullName evidence="2">Uncharacterized protein</fullName>
    </submittedName>
</protein>